<comment type="caution">
    <text evidence="6">The sequence shown here is derived from an EMBL/GenBank/DDBJ whole genome shotgun (WGS) entry which is preliminary data.</text>
</comment>
<dbReference type="Gene3D" id="3.40.190.10">
    <property type="entry name" value="Periplasmic binding protein-like II"/>
    <property type="match status" value="1"/>
</dbReference>
<evidence type="ECO:0000313" key="7">
    <source>
        <dbReference type="Proteomes" id="UP001189757"/>
    </source>
</evidence>
<dbReference type="Gene3D" id="3.90.76.10">
    <property type="entry name" value="Dipeptide-binding Protein, Domain 1"/>
    <property type="match status" value="1"/>
</dbReference>
<name>A0ABN9JPM1_9RALS</name>
<comment type="similarity">
    <text evidence="1">Belongs to the bacterial solute-binding protein 5 family.</text>
</comment>
<reference evidence="6 7" key="1">
    <citation type="submission" date="2023-07" db="EMBL/GenBank/DDBJ databases">
        <authorList>
            <person name="Peeters C."/>
        </authorList>
    </citation>
    <scope>NUCLEOTIDE SEQUENCE [LARGE SCALE GENOMIC DNA]</scope>
    <source>
        <strain evidence="6 7">LMG 18101</strain>
    </source>
</reference>
<proteinExistence type="inferred from homology"/>
<sequence>MPVLRLLRVASSRLGLLGLLAALSLIAAAPLAAQAAPPSTLVVGLSGDITSLDPHFHNVTPNSNVAEHMFEALIAKDEKMRMKPGLATSWKAVSDTVWEIKLRPGVHFHDGSDFTSADVVYSLARPATIKNSPSPFTIYTRGFKDVTAVDKLTVRITTNGPYPLVPNDLSTIYIVSKKAAEKAGPEDFNNGRALIGTGPYKFVSFAKGDRVELARFDGYWGKKPQWERVTLRIMTADPSRVAALLAGDVQVIENVPTSDIKKLSSDPAVSVFKMPVFRMMYLHLDSNRDVSPFVTDKAGKPLAKNPLKDVRVRQAISLAISRQAIVDRVMEGAAEPTGQLVNSALFGHVPGLKAPVADPAAAKKLLAQAGYPDGFAITLHATNNRYVNDDRVAQVIASMLSRVGIATKVEAMPSATFFTRANKLDFSFLQAGWGADTGEASSSLKALLATYDPARGWGASNRGRYSNPALDAKLAEALQTIDDPQREKLLQEATEIGMRDYGVIPLYFNINVWAARKGYTVVPRLDERTYAFDVTH</sequence>
<dbReference type="InterPro" id="IPR000914">
    <property type="entry name" value="SBP_5_dom"/>
</dbReference>
<keyword evidence="2" id="KW-0813">Transport</keyword>
<dbReference type="Gene3D" id="3.10.105.10">
    <property type="entry name" value="Dipeptide-binding Protein, Domain 3"/>
    <property type="match status" value="1"/>
</dbReference>
<evidence type="ECO:0000256" key="2">
    <source>
        <dbReference type="ARBA" id="ARBA00022448"/>
    </source>
</evidence>
<dbReference type="Proteomes" id="UP001189757">
    <property type="component" value="Unassembled WGS sequence"/>
</dbReference>
<dbReference type="EMBL" id="CATZLL010000015">
    <property type="protein sequence ID" value="CAJ0820083.1"/>
    <property type="molecule type" value="Genomic_DNA"/>
</dbReference>
<keyword evidence="3 4" id="KW-0732">Signal</keyword>
<dbReference type="CDD" id="cd08498">
    <property type="entry name" value="PBP2_NikA_DppA_OppA_like_2"/>
    <property type="match status" value="1"/>
</dbReference>
<gene>
    <name evidence="6" type="primary">gsiB_3</name>
    <name evidence="6" type="ORF">LMG18101_04163</name>
</gene>
<evidence type="ECO:0000256" key="4">
    <source>
        <dbReference type="SAM" id="SignalP"/>
    </source>
</evidence>
<dbReference type="SUPFAM" id="SSF53850">
    <property type="entry name" value="Periplasmic binding protein-like II"/>
    <property type="match status" value="1"/>
</dbReference>
<organism evidence="6 7">
    <name type="scientific">Ralstonia flaminis</name>
    <dbReference type="NCBI Taxonomy" id="3058597"/>
    <lineage>
        <taxon>Bacteria</taxon>
        <taxon>Pseudomonadati</taxon>
        <taxon>Pseudomonadota</taxon>
        <taxon>Betaproteobacteria</taxon>
        <taxon>Burkholderiales</taxon>
        <taxon>Burkholderiaceae</taxon>
        <taxon>Ralstonia</taxon>
    </lineage>
</organism>
<dbReference type="Pfam" id="PF00496">
    <property type="entry name" value="SBP_bac_5"/>
    <property type="match status" value="1"/>
</dbReference>
<evidence type="ECO:0000313" key="6">
    <source>
        <dbReference type="EMBL" id="CAJ0820083.1"/>
    </source>
</evidence>
<feature type="chain" id="PRO_5045076209" evidence="4">
    <location>
        <begin position="36"/>
        <end position="536"/>
    </location>
</feature>
<evidence type="ECO:0000256" key="3">
    <source>
        <dbReference type="ARBA" id="ARBA00022729"/>
    </source>
</evidence>
<dbReference type="InterPro" id="IPR039424">
    <property type="entry name" value="SBP_5"/>
</dbReference>
<dbReference type="PANTHER" id="PTHR30290">
    <property type="entry name" value="PERIPLASMIC BINDING COMPONENT OF ABC TRANSPORTER"/>
    <property type="match status" value="1"/>
</dbReference>
<keyword evidence="7" id="KW-1185">Reference proteome</keyword>
<dbReference type="InterPro" id="IPR030678">
    <property type="entry name" value="Peptide/Ni-bd"/>
</dbReference>
<evidence type="ECO:0000259" key="5">
    <source>
        <dbReference type="Pfam" id="PF00496"/>
    </source>
</evidence>
<feature type="domain" description="Solute-binding protein family 5" evidence="5">
    <location>
        <begin position="82"/>
        <end position="450"/>
    </location>
</feature>
<dbReference type="PIRSF" id="PIRSF002741">
    <property type="entry name" value="MppA"/>
    <property type="match status" value="1"/>
</dbReference>
<protein>
    <submittedName>
        <fullName evidence="6">Glutathione-binding protein GsiB</fullName>
    </submittedName>
</protein>
<dbReference type="PANTHER" id="PTHR30290:SF9">
    <property type="entry name" value="OLIGOPEPTIDE-BINDING PROTEIN APPA"/>
    <property type="match status" value="1"/>
</dbReference>
<dbReference type="RefSeq" id="WP_316682241.1">
    <property type="nucleotide sequence ID" value="NZ_CATZLL010000015.1"/>
</dbReference>
<accession>A0ABN9JPM1</accession>
<evidence type="ECO:0000256" key="1">
    <source>
        <dbReference type="ARBA" id="ARBA00005695"/>
    </source>
</evidence>
<feature type="signal peptide" evidence="4">
    <location>
        <begin position="1"/>
        <end position="35"/>
    </location>
</feature>